<dbReference type="AlphaFoldDB" id="A0A9P9WS67"/>
<organism evidence="2 3">
    <name type="scientific">Neoarthrinium moseri</name>
    <dbReference type="NCBI Taxonomy" id="1658444"/>
    <lineage>
        <taxon>Eukaryota</taxon>
        <taxon>Fungi</taxon>
        <taxon>Dikarya</taxon>
        <taxon>Ascomycota</taxon>
        <taxon>Pezizomycotina</taxon>
        <taxon>Sordariomycetes</taxon>
        <taxon>Xylariomycetidae</taxon>
        <taxon>Amphisphaeriales</taxon>
        <taxon>Apiosporaceae</taxon>
        <taxon>Neoarthrinium</taxon>
    </lineage>
</organism>
<protein>
    <submittedName>
        <fullName evidence="2">Uncharacterized protein</fullName>
    </submittedName>
</protein>
<evidence type="ECO:0000313" key="2">
    <source>
        <dbReference type="EMBL" id="KAI1877605.1"/>
    </source>
</evidence>
<dbReference type="OrthoDB" id="4367324at2759"/>
<keyword evidence="3" id="KW-1185">Reference proteome</keyword>
<comment type="caution">
    <text evidence="2">The sequence shown here is derived from an EMBL/GenBank/DDBJ whole genome shotgun (WGS) entry which is preliminary data.</text>
</comment>
<gene>
    <name evidence="2" type="ORF">JX265_003613</name>
</gene>
<evidence type="ECO:0000313" key="3">
    <source>
        <dbReference type="Proteomes" id="UP000829685"/>
    </source>
</evidence>
<proteinExistence type="predicted"/>
<name>A0A9P9WS67_9PEZI</name>
<feature type="compositionally biased region" description="Low complexity" evidence="1">
    <location>
        <begin position="325"/>
        <end position="337"/>
    </location>
</feature>
<feature type="region of interest" description="Disordered" evidence="1">
    <location>
        <begin position="127"/>
        <end position="163"/>
    </location>
</feature>
<evidence type="ECO:0000256" key="1">
    <source>
        <dbReference type="SAM" id="MobiDB-lite"/>
    </source>
</evidence>
<sequence length="410" mass="46439">MAIQKSLLEYLTAKNPDIDNREPADKKNTSRNSYFVPKQLIEWTEFSFQTLQAVYEGQLIEKAREKDTPLPDYPFCVPDVDCVVDCEPATVHIMTKWNHGIVTPALDAVRDTFHPCMWIPRPMKKDIKKGNGTKGKKSNSNAVSRRLKGADGGAMSSWPSHEATTGEMLPKDYKTYTKWDSRNAINQKMLHKDGTWRRGMSKKNNAMPIRQVYTYCVNFGCRYGCILSTGEAFIFRIRPRAPTNNLSPEGSSSDQIIRQQLIKDGLLEYVSIPWDNNNGGNPEDYKSLTVNLGLWFIHVLAGNHYRVGWEYPPLENEALLTKPPAATAEPVTPASEPRIQPRQSSKKRSRFFNNVSTPTKRRRSERLKDSPGYSVSFSTELPFQIESDHDSSNESTTDDTEQSSASDTEC</sequence>
<feature type="region of interest" description="Disordered" evidence="1">
    <location>
        <begin position="325"/>
        <end position="410"/>
    </location>
</feature>
<dbReference type="EMBL" id="JAFIMR010000006">
    <property type="protein sequence ID" value="KAI1877605.1"/>
    <property type="molecule type" value="Genomic_DNA"/>
</dbReference>
<dbReference type="Proteomes" id="UP000829685">
    <property type="component" value="Unassembled WGS sequence"/>
</dbReference>
<accession>A0A9P9WS67</accession>
<reference evidence="2" key="1">
    <citation type="submission" date="2021-03" db="EMBL/GenBank/DDBJ databases">
        <title>Revisited historic fungal species revealed as producer of novel bioactive compounds through whole genome sequencing and comparative genomics.</title>
        <authorList>
            <person name="Vignolle G.A."/>
            <person name="Hochenegger N."/>
            <person name="Mach R.L."/>
            <person name="Mach-Aigner A.R."/>
            <person name="Javad Rahimi M."/>
            <person name="Salim K.A."/>
            <person name="Chan C.M."/>
            <person name="Lim L.B.L."/>
            <person name="Cai F."/>
            <person name="Druzhinina I.S."/>
            <person name="U'Ren J.M."/>
            <person name="Derntl C."/>
        </authorList>
    </citation>
    <scope>NUCLEOTIDE SEQUENCE</scope>
    <source>
        <strain evidence="2">TUCIM 5799</strain>
    </source>
</reference>